<dbReference type="GO" id="GO:0006935">
    <property type="term" value="P:chemotaxis"/>
    <property type="evidence" value="ECO:0007669"/>
    <property type="project" value="InterPro"/>
</dbReference>
<dbReference type="InterPro" id="IPR002545">
    <property type="entry name" value="CheW-lke_dom"/>
</dbReference>
<dbReference type="AlphaFoldDB" id="A0A2W7N3C1"/>
<evidence type="ECO:0000313" key="2">
    <source>
        <dbReference type="EMBL" id="PZX12857.1"/>
    </source>
</evidence>
<dbReference type="SMART" id="SM00260">
    <property type="entry name" value="CheW"/>
    <property type="match status" value="1"/>
</dbReference>
<dbReference type="EMBL" id="QKZK01000029">
    <property type="protein sequence ID" value="PZX12857.1"/>
    <property type="molecule type" value="Genomic_DNA"/>
</dbReference>
<dbReference type="InterPro" id="IPR039315">
    <property type="entry name" value="CheW"/>
</dbReference>
<dbReference type="Proteomes" id="UP000249239">
    <property type="component" value="Unassembled WGS sequence"/>
</dbReference>
<organism evidence="2 3">
    <name type="scientific">Breznakibacter xylanolyticus</name>
    <dbReference type="NCBI Taxonomy" id="990"/>
    <lineage>
        <taxon>Bacteria</taxon>
        <taxon>Pseudomonadati</taxon>
        <taxon>Bacteroidota</taxon>
        <taxon>Bacteroidia</taxon>
        <taxon>Marinilabiliales</taxon>
        <taxon>Marinilabiliaceae</taxon>
        <taxon>Breznakibacter</taxon>
    </lineage>
</organism>
<gene>
    <name evidence="2" type="ORF">LX69_02812</name>
</gene>
<dbReference type="PANTHER" id="PTHR22617:SF23">
    <property type="entry name" value="CHEMOTAXIS PROTEIN CHEW"/>
    <property type="match status" value="1"/>
</dbReference>
<sequence>MEKISCLTFSVGKEYFAINIKNVREVLFHQYYSSNCDPSQPYAGNISLRGKVVPLIDAHCKLFLNKSGKRHNHTVIVFETPGKSGHNMLAASVFSVDEVLELDTKDIMPIPFSYDTHINPMCVDGVVKYHNSHLFVVNPEKFLAMPNVLKQVSQPTKSYIA</sequence>
<evidence type="ECO:0000259" key="1">
    <source>
        <dbReference type="PROSITE" id="PS50851"/>
    </source>
</evidence>
<reference evidence="2 3" key="1">
    <citation type="submission" date="2018-06" db="EMBL/GenBank/DDBJ databases">
        <title>Genomic Encyclopedia of Archaeal and Bacterial Type Strains, Phase II (KMG-II): from individual species to whole genera.</title>
        <authorList>
            <person name="Goeker M."/>
        </authorList>
    </citation>
    <scope>NUCLEOTIDE SEQUENCE [LARGE SCALE GENOMIC DNA]</scope>
    <source>
        <strain evidence="2 3">DSM 6779</strain>
    </source>
</reference>
<dbReference type="Pfam" id="PF01584">
    <property type="entry name" value="CheW"/>
    <property type="match status" value="1"/>
</dbReference>
<dbReference type="PANTHER" id="PTHR22617">
    <property type="entry name" value="CHEMOTAXIS SENSOR HISTIDINE KINASE-RELATED"/>
    <property type="match status" value="1"/>
</dbReference>
<proteinExistence type="predicted"/>
<accession>A0A2W7N3C1</accession>
<dbReference type="SUPFAM" id="SSF50341">
    <property type="entry name" value="CheW-like"/>
    <property type="match status" value="1"/>
</dbReference>
<dbReference type="GO" id="GO:0007165">
    <property type="term" value="P:signal transduction"/>
    <property type="evidence" value="ECO:0007669"/>
    <property type="project" value="InterPro"/>
</dbReference>
<dbReference type="RefSeq" id="WP_170124401.1">
    <property type="nucleotide sequence ID" value="NZ_QKZK01000029.1"/>
</dbReference>
<feature type="domain" description="CheW-like" evidence="1">
    <location>
        <begin position="3"/>
        <end position="148"/>
    </location>
</feature>
<dbReference type="Gene3D" id="2.40.50.180">
    <property type="entry name" value="CheA-289, Domain 4"/>
    <property type="match status" value="1"/>
</dbReference>
<dbReference type="Gene3D" id="2.30.30.40">
    <property type="entry name" value="SH3 Domains"/>
    <property type="match status" value="1"/>
</dbReference>
<name>A0A2W7N3C1_9BACT</name>
<dbReference type="GO" id="GO:0005829">
    <property type="term" value="C:cytosol"/>
    <property type="evidence" value="ECO:0007669"/>
    <property type="project" value="TreeGrafter"/>
</dbReference>
<protein>
    <submittedName>
        <fullName evidence="2">Purine-binding chemotaxis protein CheW</fullName>
    </submittedName>
</protein>
<comment type="caution">
    <text evidence="2">The sequence shown here is derived from an EMBL/GenBank/DDBJ whole genome shotgun (WGS) entry which is preliminary data.</text>
</comment>
<dbReference type="InterPro" id="IPR036061">
    <property type="entry name" value="CheW-like_dom_sf"/>
</dbReference>
<keyword evidence="3" id="KW-1185">Reference proteome</keyword>
<evidence type="ECO:0000313" key="3">
    <source>
        <dbReference type="Proteomes" id="UP000249239"/>
    </source>
</evidence>
<dbReference type="PROSITE" id="PS50851">
    <property type="entry name" value="CHEW"/>
    <property type="match status" value="1"/>
</dbReference>